<dbReference type="Gene3D" id="3.20.20.450">
    <property type="entry name" value="EAL domain"/>
    <property type="match status" value="1"/>
</dbReference>
<evidence type="ECO:0000259" key="3">
    <source>
        <dbReference type="PROSITE" id="PS50887"/>
    </source>
</evidence>
<dbReference type="InterPro" id="IPR035965">
    <property type="entry name" value="PAS-like_dom_sf"/>
</dbReference>
<feature type="domain" description="PAC" evidence="1">
    <location>
        <begin position="212"/>
        <end position="262"/>
    </location>
</feature>
<dbReference type="InterPro" id="IPR000700">
    <property type="entry name" value="PAS-assoc_C"/>
</dbReference>
<dbReference type="Pfam" id="PF00563">
    <property type="entry name" value="EAL"/>
    <property type="match status" value="1"/>
</dbReference>
<dbReference type="Gene3D" id="3.30.450.20">
    <property type="entry name" value="PAS domain"/>
    <property type="match status" value="1"/>
</dbReference>
<dbReference type="InterPro" id="IPR000014">
    <property type="entry name" value="PAS"/>
</dbReference>
<dbReference type="Pfam" id="PF00990">
    <property type="entry name" value="GGDEF"/>
    <property type="match status" value="1"/>
</dbReference>
<dbReference type="NCBIfam" id="TIGR00254">
    <property type="entry name" value="GGDEF"/>
    <property type="match status" value="1"/>
</dbReference>
<dbReference type="SUPFAM" id="SSF55785">
    <property type="entry name" value="PYP-like sensor domain (PAS domain)"/>
    <property type="match status" value="1"/>
</dbReference>
<dbReference type="SMART" id="SM00267">
    <property type="entry name" value="GGDEF"/>
    <property type="match status" value="1"/>
</dbReference>
<dbReference type="Gene3D" id="3.30.70.270">
    <property type="match status" value="1"/>
</dbReference>
<dbReference type="InterPro" id="IPR013656">
    <property type="entry name" value="PAS_4"/>
</dbReference>
<dbReference type="CDD" id="cd01949">
    <property type="entry name" value="GGDEF"/>
    <property type="match status" value="1"/>
</dbReference>
<dbReference type="InterPro" id="IPR035919">
    <property type="entry name" value="EAL_sf"/>
</dbReference>
<dbReference type="PROSITE" id="PS50113">
    <property type="entry name" value="PAC"/>
    <property type="match status" value="1"/>
</dbReference>
<name>A0A4R3J9U7_9PROT</name>
<comment type="caution">
    <text evidence="4">The sequence shown here is derived from an EMBL/GenBank/DDBJ whole genome shotgun (WGS) entry which is preliminary data.</text>
</comment>
<feature type="domain" description="GGDEF" evidence="3">
    <location>
        <begin position="294"/>
        <end position="427"/>
    </location>
</feature>
<dbReference type="Pfam" id="PF08448">
    <property type="entry name" value="PAS_4"/>
    <property type="match status" value="1"/>
</dbReference>
<dbReference type="EMBL" id="SLZW01000005">
    <property type="protein sequence ID" value="TCS62658.1"/>
    <property type="molecule type" value="Genomic_DNA"/>
</dbReference>
<proteinExistence type="predicted"/>
<dbReference type="PROSITE" id="PS50887">
    <property type="entry name" value="GGDEF"/>
    <property type="match status" value="1"/>
</dbReference>
<dbReference type="Proteomes" id="UP000295304">
    <property type="component" value="Unassembled WGS sequence"/>
</dbReference>
<evidence type="ECO:0000259" key="1">
    <source>
        <dbReference type="PROSITE" id="PS50113"/>
    </source>
</evidence>
<dbReference type="InterPro" id="IPR029787">
    <property type="entry name" value="Nucleotide_cyclase"/>
</dbReference>
<protein>
    <submittedName>
        <fullName evidence="4">PAS domain S-box-containing protein/diguanylate cyclase (GGDEF)-like protein</fullName>
    </submittedName>
</protein>
<evidence type="ECO:0000313" key="5">
    <source>
        <dbReference type="Proteomes" id="UP000295304"/>
    </source>
</evidence>
<dbReference type="PANTHER" id="PTHR44757">
    <property type="entry name" value="DIGUANYLATE CYCLASE DGCP"/>
    <property type="match status" value="1"/>
</dbReference>
<evidence type="ECO:0000259" key="2">
    <source>
        <dbReference type="PROSITE" id="PS50883"/>
    </source>
</evidence>
<dbReference type="OrthoDB" id="7251575at2"/>
<dbReference type="RefSeq" id="WP_132939100.1">
    <property type="nucleotide sequence ID" value="NZ_CP119676.1"/>
</dbReference>
<organism evidence="4 5">
    <name type="scientific">Varunaivibrio sulfuroxidans</name>
    <dbReference type="NCBI Taxonomy" id="1773489"/>
    <lineage>
        <taxon>Bacteria</taxon>
        <taxon>Pseudomonadati</taxon>
        <taxon>Pseudomonadota</taxon>
        <taxon>Alphaproteobacteria</taxon>
        <taxon>Rhodospirillales</taxon>
        <taxon>Magnetovibrionaceae</taxon>
        <taxon>Varunaivibrio</taxon>
    </lineage>
</organism>
<dbReference type="PANTHER" id="PTHR44757:SF2">
    <property type="entry name" value="BIOFILM ARCHITECTURE MAINTENANCE PROTEIN MBAA"/>
    <property type="match status" value="1"/>
</dbReference>
<dbReference type="PROSITE" id="PS50883">
    <property type="entry name" value="EAL"/>
    <property type="match status" value="1"/>
</dbReference>
<accession>A0A4R3J9U7</accession>
<dbReference type="SUPFAM" id="SSF55073">
    <property type="entry name" value="Nucleotide cyclase"/>
    <property type="match status" value="1"/>
</dbReference>
<sequence length="691" mass="76940">MDGMKDMYDVPIDELTDGGARPFEFLDHIGQGIAVFGADRKLKVFNRAFYRALDILPPDISVGMYVDDLIRQMSLRGDYGPGDPDGHIGRGLELIKKCDAAFLLPKEYDGADLDGVINALSDGGFVIHYEKAGDGPFEDDALTLFDLVGQEFYAFNAQTLLFSHVNKTARRNLGYALDELRRMTPLDLMPTFTDLQFRQMLGRLLEGEKDIHIFETVLMREDETLYPVEVHLQHHTSGGGGGFIAAIQDVTDRKEAEKTIWQQANYDSLTGLPNRAVFFDRLEMAQLQGDRDHRMVALHFLDLDFFKDVNDSEGHGAGDALLVGVAKKLKSVIRKTDTVARLGGDEFAVIQPSIRHVDDAELLAKKILKGLSEPFQIGAKNIFIGGSIGITVYPLDDQNPEELLRNADIAMYEAKSRGRNTFAFYDINMSDIIRSRNEMEQDLRRALENKEFYLLYQPKVLSKDGEIVGMEALIRWNHPERGNIPPSDFIPLAEKSGLIVPIGEWVLRTAASQNKAWQDMGLKPLGVAVNLSAVQFRDDYLVGMVADILDEVGLDPQYLELEITESTAMDDASKTADILDHLTQLGVKISLDDFGTGYSSLAYLKRFPLDRIKIDMSFVRDIISDGNDAAIVNAVINLGRALDMMVTAEGVETQAQLAHLSANGCDEVQGFYFSRPVSAEQFPALLLRGKI</sequence>
<dbReference type="CDD" id="cd01948">
    <property type="entry name" value="EAL"/>
    <property type="match status" value="1"/>
</dbReference>
<dbReference type="Pfam" id="PF12860">
    <property type="entry name" value="PAS_7"/>
    <property type="match status" value="1"/>
</dbReference>
<feature type="domain" description="EAL" evidence="2">
    <location>
        <begin position="436"/>
        <end position="690"/>
    </location>
</feature>
<reference evidence="4 5" key="1">
    <citation type="submission" date="2019-03" db="EMBL/GenBank/DDBJ databases">
        <title>Genomic Encyclopedia of Type Strains, Phase IV (KMG-IV): sequencing the most valuable type-strain genomes for metagenomic binning, comparative biology and taxonomic classification.</title>
        <authorList>
            <person name="Goeker M."/>
        </authorList>
    </citation>
    <scope>NUCLEOTIDE SEQUENCE [LARGE SCALE GENOMIC DNA]</scope>
    <source>
        <strain evidence="4 5">DSM 101688</strain>
    </source>
</reference>
<dbReference type="SMART" id="SM00052">
    <property type="entry name" value="EAL"/>
    <property type="match status" value="1"/>
</dbReference>
<dbReference type="AlphaFoldDB" id="A0A4R3J9U7"/>
<dbReference type="NCBIfam" id="TIGR00229">
    <property type="entry name" value="sensory_box"/>
    <property type="match status" value="1"/>
</dbReference>
<evidence type="ECO:0000313" key="4">
    <source>
        <dbReference type="EMBL" id="TCS62658.1"/>
    </source>
</evidence>
<dbReference type="InterPro" id="IPR052155">
    <property type="entry name" value="Biofilm_reg_signaling"/>
</dbReference>
<keyword evidence="5" id="KW-1185">Reference proteome</keyword>
<dbReference type="CDD" id="cd00130">
    <property type="entry name" value="PAS"/>
    <property type="match status" value="1"/>
</dbReference>
<dbReference type="SUPFAM" id="SSF141868">
    <property type="entry name" value="EAL domain-like"/>
    <property type="match status" value="1"/>
</dbReference>
<dbReference type="InterPro" id="IPR043128">
    <property type="entry name" value="Rev_trsase/Diguanyl_cyclase"/>
</dbReference>
<dbReference type="FunFam" id="3.20.20.450:FF:000001">
    <property type="entry name" value="Cyclic di-GMP phosphodiesterase yahA"/>
    <property type="match status" value="1"/>
</dbReference>
<dbReference type="InterPro" id="IPR000160">
    <property type="entry name" value="GGDEF_dom"/>
</dbReference>
<gene>
    <name evidence="4" type="ORF">EDD55_105206</name>
</gene>
<dbReference type="InterPro" id="IPR001633">
    <property type="entry name" value="EAL_dom"/>
</dbReference>